<dbReference type="EMBL" id="CAACVG010009470">
    <property type="protein sequence ID" value="VEN53375.1"/>
    <property type="molecule type" value="Genomic_DNA"/>
</dbReference>
<reference evidence="2 3" key="1">
    <citation type="submission" date="2019-01" db="EMBL/GenBank/DDBJ databases">
        <authorList>
            <person name="Sayadi A."/>
        </authorList>
    </citation>
    <scope>NUCLEOTIDE SEQUENCE [LARGE SCALE GENOMIC DNA]</scope>
</reference>
<name>A0A653CZL9_CALMS</name>
<protein>
    <submittedName>
        <fullName evidence="2">Uncharacterized protein</fullName>
    </submittedName>
</protein>
<dbReference type="Proteomes" id="UP000410492">
    <property type="component" value="Unassembled WGS sequence"/>
</dbReference>
<evidence type="ECO:0000313" key="2">
    <source>
        <dbReference type="EMBL" id="VEN53375.1"/>
    </source>
</evidence>
<evidence type="ECO:0000313" key="3">
    <source>
        <dbReference type="Proteomes" id="UP000410492"/>
    </source>
</evidence>
<evidence type="ECO:0000256" key="1">
    <source>
        <dbReference type="SAM" id="MobiDB-lite"/>
    </source>
</evidence>
<sequence>MAIVPSWQQLPPQHAAIQQPLISEAEWGRPLLVDSSTILQEQRPVFPVDVAAEVYNPTIVEQVSGWGGSSKRSSKNLHGLQGTGGHHSHHLMVPSHPRSIQHDKKEQTQLSPVKKRVKEGTPPSEQFNYSRRNHSPAMKPHWPHMPPTHHQAVTSHDHQTQTTSHHHHHHHGTNASGSTGTHISGHHQAMHASSGGGQPTKQHTITINDTPSPAVSVITISDSEDETAAVVAAAAAVSATVVPKRTAHADTQTTGGAPTQTGTAIQPHRKNVISCVSVPDSDNEDRSSSKNASSNIYNHPVIKNEPCQNSSNPHYTSQKKRLLAKAQSECLLNVSTKQEPSDYNYLQHCTSACKEPPPQPAYQYEHHHHHHHHHHSSQPAPAPMSSYQPSTSNSEKRVSWATAPPPPAAHGSGGGGGHSRRHSSVAAPVEYAQASGGAIEYTQPPAAHTTRDNREQHLLVPPTSTTSKGWMAQPVHPSYRFNHTERSNFKPSQKLPVSAVGFPKCARTSSDRTDRYKRRDRGTCTSKNEDP</sequence>
<keyword evidence="3" id="KW-1185">Reference proteome</keyword>
<feature type="region of interest" description="Disordered" evidence="1">
    <location>
        <begin position="65"/>
        <end position="210"/>
    </location>
</feature>
<feature type="region of interest" description="Disordered" evidence="1">
    <location>
        <begin position="246"/>
        <end position="320"/>
    </location>
</feature>
<feature type="compositionally biased region" description="Basic residues" evidence="1">
    <location>
        <begin position="366"/>
        <end position="376"/>
    </location>
</feature>
<feature type="region of interest" description="Disordered" evidence="1">
    <location>
        <begin position="360"/>
        <end position="425"/>
    </location>
</feature>
<feature type="compositionally biased region" description="Low complexity" evidence="1">
    <location>
        <begin position="173"/>
        <end position="182"/>
    </location>
</feature>
<feature type="region of interest" description="Disordered" evidence="1">
    <location>
        <begin position="486"/>
        <end position="531"/>
    </location>
</feature>
<feature type="compositionally biased region" description="Polar residues" evidence="1">
    <location>
        <begin position="199"/>
        <end position="210"/>
    </location>
</feature>
<accession>A0A653CZL9</accession>
<feature type="compositionally biased region" description="Low complexity" evidence="1">
    <location>
        <begin position="377"/>
        <end position="390"/>
    </location>
</feature>
<gene>
    <name evidence="2" type="ORF">CALMAC_LOCUS13190</name>
</gene>
<dbReference type="OrthoDB" id="10030361at2759"/>
<feature type="compositionally biased region" description="Polar residues" evidence="1">
    <location>
        <begin position="306"/>
        <end position="316"/>
    </location>
</feature>
<feature type="compositionally biased region" description="Low complexity" evidence="1">
    <location>
        <begin position="249"/>
        <end position="266"/>
    </location>
</feature>
<proteinExistence type="predicted"/>
<organism evidence="2 3">
    <name type="scientific">Callosobruchus maculatus</name>
    <name type="common">Southern cowpea weevil</name>
    <name type="synonym">Pulse bruchid</name>
    <dbReference type="NCBI Taxonomy" id="64391"/>
    <lineage>
        <taxon>Eukaryota</taxon>
        <taxon>Metazoa</taxon>
        <taxon>Ecdysozoa</taxon>
        <taxon>Arthropoda</taxon>
        <taxon>Hexapoda</taxon>
        <taxon>Insecta</taxon>
        <taxon>Pterygota</taxon>
        <taxon>Neoptera</taxon>
        <taxon>Endopterygota</taxon>
        <taxon>Coleoptera</taxon>
        <taxon>Polyphaga</taxon>
        <taxon>Cucujiformia</taxon>
        <taxon>Chrysomeloidea</taxon>
        <taxon>Chrysomelidae</taxon>
        <taxon>Bruchinae</taxon>
        <taxon>Bruchini</taxon>
        <taxon>Callosobruchus</taxon>
    </lineage>
</organism>
<dbReference type="AlphaFoldDB" id="A0A653CZL9"/>